<dbReference type="InterPro" id="IPR035979">
    <property type="entry name" value="RBD_domain_sf"/>
</dbReference>
<evidence type="ECO:0000256" key="3">
    <source>
        <dbReference type="ARBA" id="ARBA00022490"/>
    </source>
</evidence>
<dbReference type="GO" id="GO:0005737">
    <property type="term" value="C:cytoplasm"/>
    <property type="evidence" value="ECO:0007669"/>
    <property type="project" value="UniProtKB-SubCell"/>
</dbReference>
<keyword evidence="3" id="KW-0963">Cytoplasm</keyword>
<comment type="subcellular location">
    <subcellularLocation>
        <location evidence="2">Cytoplasm</location>
    </subcellularLocation>
    <subcellularLocation>
        <location evidence="1">Nucleus</location>
    </subcellularLocation>
</comment>
<dbReference type="Gene3D" id="1.10.287.110">
    <property type="entry name" value="DnaJ domain"/>
    <property type="match status" value="1"/>
</dbReference>
<proteinExistence type="predicted"/>
<feature type="domain" description="J" evidence="6">
    <location>
        <begin position="10"/>
        <end position="74"/>
    </location>
</feature>
<dbReference type="InterPro" id="IPR052094">
    <property type="entry name" value="Pre-mRNA-splicing_ERAD"/>
</dbReference>
<comment type="caution">
    <text evidence="7">The sequence shown here is derived from an EMBL/GenBank/DDBJ whole genome shotgun (WGS) entry which is preliminary data.</text>
</comment>
<dbReference type="GO" id="GO:0005681">
    <property type="term" value="C:spliceosomal complex"/>
    <property type="evidence" value="ECO:0007669"/>
    <property type="project" value="TreeGrafter"/>
</dbReference>
<evidence type="ECO:0000256" key="5">
    <source>
        <dbReference type="ARBA" id="ARBA00023242"/>
    </source>
</evidence>
<evidence type="ECO:0000313" key="7">
    <source>
        <dbReference type="EMBL" id="OBA20396.1"/>
    </source>
</evidence>
<dbReference type="InterPro" id="IPR001623">
    <property type="entry name" value="DnaJ_domain"/>
</dbReference>
<dbReference type="SUPFAM" id="SSF54928">
    <property type="entry name" value="RNA-binding domain, RBD"/>
    <property type="match status" value="1"/>
</dbReference>
<name>A0A1A0H8Q7_9ASCO</name>
<evidence type="ECO:0000259" key="6">
    <source>
        <dbReference type="PROSITE" id="PS50076"/>
    </source>
</evidence>
<dbReference type="EMBL" id="LXTC01000004">
    <property type="protein sequence ID" value="OBA20396.1"/>
    <property type="molecule type" value="Genomic_DNA"/>
</dbReference>
<dbReference type="PANTHER" id="PTHR44313">
    <property type="entry name" value="DNAJ HOMOLOG SUBFAMILY C MEMBER 17"/>
    <property type="match status" value="1"/>
</dbReference>
<keyword evidence="8" id="KW-1185">Reference proteome</keyword>
<dbReference type="CDD" id="cd00590">
    <property type="entry name" value="RRM_SF"/>
    <property type="match status" value="1"/>
</dbReference>
<dbReference type="GO" id="GO:0003676">
    <property type="term" value="F:nucleic acid binding"/>
    <property type="evidence" value="ECO:0007669"/>
    <property type="project" value="InterPro"/>
</dbReference>
<dbReference type="SMART" id="SM00271">
    <property type="entry name" value="DnaJ"/>
    <property type="match status" value="1"/>
</dbReference>
<dbReference type="PRINTS" id="PR00625">
    <property type="entry name" value="JDOMAIN"/>
</dbReference>
<evidence type="ECO:0000256" key="4">
    <source>
        <dbReference type="ARBA" id="ARBA00023186"/>
    </source>
</evidence>
<protein>
    <submittedName>
        <fullName evidence="7">DnaJ-domain-containing protein</fullName>
    </submittedName>
</protein>
<sequence>MNDVTSGRIDIYAELGVAPDALPAEISRKYRQMALRYHPDKNDSAEAAAKFQFFSAINTVLQDADLRRLYDEIRRQRTAIKAPASEGVQSQILRFKEQLRAREQEAKSQAGAGGSPTHAFNVDVLSMRGLALRRELQAKLQAKKGYVSFRLLKQPRHTADFLVQDVVLDVTWKHRSEPGAQIDSGTLREIMERFGPVKTCIVGEDDGRYARGQVVFSDPESTEKALVYDYRKACLWDGTPVRKLASLLRSVKRAQAVQMGEPGRAGSSFENELAIFLKTVRGLLAEDNV</sequence>
<dbReference type="RefSeq" id="XP_018710918.1">
    <property type="nucleotide sequence ID" value="XM_018857716.1"/>
</dbReference>
<dbReference type="AlphaFoldDB" id="A0A1A0H8Q7"/>
<keyword evidence="5" id="KW-0539">Nucleus</keyword>
<organism evidence="7 8">
    <name type="scientific">Metschnikowia bicuspidata var. bicuspidata NRRL YB-4993</name>
    <dbReference type="NCBI Taxonomy" id="869754"/>
    <lineage>
        <taxon>Eukaryota</taxon>
        <taxon>Fungi</taxon>
        <taxon>Dikarya</taxon>
        <taxon>Ascomycota</taxon>
        <taxon>Saccharomycotina</taxon>
        <taxon>Pichiomycetes</taxon>
        <taxon>Metschnikowiaceae</taxon>
        <taxon>Metschnikowia</taxon>
    </lineage>
</organism>
<dbReference type="STRING" id="869754.A0A1A0H8Q7"/>
<reference evidence="7 8" key="1">
    <citation type="submission" date="2016-05" db="EMBL/GenBank/DDBJ databases">
        <title>Comparative genomics of biotechnologically important yeasts.</title>
        <authorList>
            <consortium name="DOE Joint Genome Institute"/>
            <person name="Riley R."/>
            <person name="Haridas S."/>
            <person name="Wolfe K.H."/>
            <person name="Lopes M.R."/>
            <person name="Hittinger C.T."/>
            <person name="Goker M."/>
            <person name="Salamov A."/>
            <person name="Wisecaver J."/>
            <person name="Long T.M."/>
            <person name="Aerts A.L."/>
            <person name="Barry K."/>
            <person name="Choi C."/>
            <person name="Clum A."/>
            <person name="Coughlan A.Y."/>
            <person name="Deshpande S."/>
            <person name="Douglass A.P."/>
            <person name="Hanson S.J."/>
            <person name="Klenk H.-P."/>
            <person name="LaButti K."/>
            <person name="Lapidus A."/>
            <person name="Lindquist E."/>
            <person name="Lipzen A."/>
            <person name="Meier-kolthoff J.P."/>
            <person name="Ohm R.A."/>
            <person name="Otillar R.P."/>
            <person name="Pangilinan J."/>
            <person name="Peng Y."/>
            <person name="Rokas A."/>
            <person name="Rosa C.A."/>
            <person name="Scheuner C."/>
            <person name="Sibirny A.A."/>
            <person name="Slot J.C."/>
            <person name="Stielow J.B."/>
            <person name="Sun H."/>
            <person name="Kurtzman C.P."/>
            <person name="Blackwell M."/>
            <person name="Grigoriev I.V."/>
            <person name="Jeffries T.W."/>
        </authorList>
    </citation>
    <scope>NUCLEOTIDE SEQUENCE [LARGE SCALE GENOMIC DNA]</scope>
    <source>
        <strain evidence="7 8">NRRL YB-4993</strain>
    </source>
</reference>
<gene>
    <name evidence="7" type="ORF">METBIDRAFT_43921</name>
</gene>
<evidence type="ECO:0000256" key="1">
    <source>
        <dbReference type="ARBA" id="ARBA00004123"/>
    </source>
</evidence>
<evidence type="ECO:0000256" key="2">
    <source>
        <dbReference type="ARBA" id="ARBA00004496"/>
    </source>
</evidence>
<dbReference type="SUPFAM" id="SSF46565">
    <property type="entry name" value="Chaperone J-domain"/>
    <property type="match status" value="1"/>
</dbReference>
<dbReference type="OrthoDB" id="436519at2759"/>
<dbReference type="GO" id="GO:0000390">
    <property type="term" value="P:spliceosomal complex disassembly"/>
    <property type="evidence" value="ECO:0007669"/>
    <property type="project" value="TreeGrafter"/>
</dbReference>
<evidence type="ECO:0000313" key="8">
    <source>
        <dbReference type="Proteomes" id="UP000092555"/>
    </source>
</evidence>
<dbReference type="Proteomes" id="UP000092555">
    <property type="component" value="Unassembled WGS sequence"/>
</dbReference>
<dbReference type="PROSITE" id="PS50076">
    <property type="entry name" value="DNAJ_2"/>
    <property type="match status" value="1"/>
</dbReference>
<keyword evidence="4" id="KW-0143">Chaperone</keyword>
<dbReference type="Pfam" id="PF00226">
    <property type="entry name" value="DnaJ"/>
    <property type="match status" value="1"/>
</dbReference>
<dbReference type="InterPro" id="IPR036869">
    <property type="entry name" value="J_dom_sf"/>
</dbReference>
<dbReference type="CDD" id="cd06257">
    <property type="entry name" value="DnaJ"/>
    <property type="match status" value="1"/>
</dbReference>
<dbReference type="GeneID" id="30030692"/>
<dbReference type="PANTHER" id="PTHR44313:SF1">
    <property type="entry name" value="DNAJ HOMOLOG SUBFAMILY C MEMBER 17"/>
    <property type="match status" value="1"/>
</dbReference>
<accession>A0A1A0H8Q7</accession>